<dbReference type="PIRSF" id="PIRSF018077">
    <property type="entry name" value="UCP018077"/>
    <property type="match status" value="1"/>
</dbReference>
<feature type="binding site" evidence="7">
    <location>
        <position position="55"/>
    </location>
    <ligand>
        <name>Mg(2+)</name>
        <dbReference type="ChEBI" id="CHEBI:18420"/>
    </ligand>
</feature>
<evidence type="ECO:0000256" key="4">
    <source>
        <dbReference type="ARBA" id="ARBA00022786"/>
    </source>
</evidence>
<accession>L8P368</accession>
<comment type="pathway">
    <text evidence="7">Protein modification; protein pupylation.</text>
</comment>
<dbReference type="GO" id="GO:0019941">
    <property type="term" value="P:modification-dependent protein catabolic process"/>
    <property type="evidence" value="ECO:0007669"/>
    <property type="project" value="UniProtKB-UniRule"/>
</dbReference>
<dbReference type="UniPathway" id="UPA00997"/>
<evidence type="ECO:0000256" key="3">
    <source>
        <dbReference type="ARBA" id="ARBA00022741"/>
    </source>
</evidence>
<keyword evidence="5 7" id="KW-0067">ATP-binding</keyword>
<evidence type="ECO:0000256" key="9">
    <source>
        <dbReference type="PIRSR" id="PIRSR018077-1"/>
    </source>
</evidence>
<dbReference type="GO" id="GO:0016879">
    <property type="term" value="F:ligase activity, forming carbon-nitrogen bonds"/>
    <property type="evidence" value="ECO:0007669"/>
    <property type="project" value="UniProtKB-UniRule"/>
</dbReference>
<comment type="similarity">
    <text evidence="7">Belongs to the Pup ligase/Pup deamidase family. Pup-conjugating enzyme subfamily.</text>
</comment>
<proteinExistence type="inferred from homology"/>
<dbReference type="PANTHER" id="PTHR42307:SF3">
    <property type="entry name" value="PUP--PROTEIN LIGASE"/>
    <property type="match status" value="1"/>
</dbReference>
<keyword evidence="1 7" id="KW-0436">Ligase</keyword>
<keyword evidence="6 7" id="KW-0460">Magnesium</keyword>
<feature type="active site" description="Proton acceptor" evidence="7 9">
    <location>
        <position position="57"/>
    </location>
</feature>
<organism evidence="10 11">
    <name type="scientific">Streptomyces viridochromogenes Tue57</name>
    <dbReference type="NCBI Taxonomy" id="1160705"/>
    <lineage>
        <taxon>Bacteria</taxon>
        <taxon>Bacillati</taxon>
        <taxon>Actinomycetota</taxon>
        <taxon>Actinomycetes</taxon>
        <taxon>Kitasatosporales</taxon>
        <taxon>Streptomycetaceae</taxon>
        <taxon>Streptomyces</taxon>
    </lineage>
</organism>
<dbReference type="Proteomes" id="UP000011205">
    <property type="component" value="Unassembled WGS sequence"/>
</dbReference>
<dbReference type="PANTHER" id="PTHR42307">
    <property type="entry name" value="PUP DEAMIDASE/DEPUPYLASE"/>
    <property type="match status" value="1"/>
</dbReference>
<dbReference type="EMBL" id="AMLP01000222">
    <property type="protein sequence ID" value="ELS51996.1"/>
    <property type="molecule type" value="Genomic_DNA"/>
</dbReference>
<comment type="catalytic activity">
    <reaction evidence="7">
        <text>ATP + [prokaryotic ubiquitin-like protein]-L-glutamate + [protein]-L-lysine = ADP + phosphate + N(6)-([prokaryotic ubiquitin-like protein]-gamma-L-glutamyl)-[protein]-L-lysine.</text>
        <dbReference type="EC" id="6.3.1.19"/>
    </reaction>
</comment>
<dbReference type="NCBIfam" id="TIGR03686">
    <property type="entry name" value="pupylate_PafA"/>
    <property type="match status" value="1"/>
</dbReference>
<dbReference type="GO" id="GO:0005524">
    <property type="term" value="F:ATP binding"/>
    <property type="evidence" value="ECO:0007669"/>
    <property type="project" value="UniProtKB-UniRule"/>
</dbReference>
<keyword evidence="4 7" id="KW-0833">Ubl conjugation pathway</keyword>
<evidence type="ECO:0000256" key="5">
    <source>
        <dbReference type="ARBA" id="ARBA00022840"/>
    </source>
</evidence>
<name>L8P368_STRVR</name>
<dbReference type="UniPathway" id="UPA00998"/>
<evidence type="ECO:0000256" key="1">
    <source>
        <dbReference type="ARBA" id="ARBA00022598"/>
    </source>
</evidence>
<comment type="caution">
    <text evidence="10">The sequence shown here is derived from an EMBL/GenBank/DDBJ whole genome shotgun (WGS) entry which is preliminary data.</text>
</comment>
<dbReference type="InterPro" id="IPR004347">
    <property type="entry name" value="Pup_ligase/deamidase"/>
</dbReference>
<feature type="binding site" evidence="7">
    <location>
        <position position="63"/>
    </location>
    <ligand>
        <name>Mg(2+)</name>
        <dbReference type="ChEBI" id="CHEBI:18420"/>
    </ligand>
</feature>
<comment type="function">
    <text evidence="7">Catalyzes the covalent attachment of the prokaryotic ubiquitin-like protein modifier Pup to the proteasomal substrate proteins, thereby targeting them for proteasomal degradation. This tagging system is termed pupylation. The ligation reaction involves the side-chain carboxylate of the C-terminal glutamate of Pup and the side-chain amino group of a substrate lysine.</text>
</comment>
<keyword evidence="2 7" id="KW-0479">Metal-binding</keyword>
<protein>
    <recommendedName>
        <fullName evidence="7 8">Pup--protein ligase</fullName>
        <ecNumber evidence="7 8">6.3.1.19</ecNumber>
    </recommendedName>
    <alternativeName>
        <fullName evidence="7">Proteasome accessory factor A</fullName>
    </alternativeName>
    <alternativeName>
        <fullName evidence="7">Pup-conjugating enzyme</fullName>
    </alternativeName>
</protein>
<dbReference type="PATRIC" id="fig|1160705.3.peg.6980"/>
<dbReference type="GO" id="GO:0070490">
    <property type="term" value="P:protein pupylation"/>
    <property type="evidence" value="ECO:0007669"/>
    <property type="project" value="UniProtKB-UniRule"/>
</dbReference>
<dbReference type="RefSeq" id="WP_004002535.1">
    <property type="nucleotide sequence ID" value="NZ_AMLP01000222.1"/>
</dbReference>
<dbReference type="InterPro" id="IPR022279">
    <property type="entry name" value="Pup_ligase"/>
</dbReference>
<evidence type="ECO:0000313" key="11">
    <source>
        <dbReference type="Proteomes" id="UP000011205"/>
    </source>
</evidence>
<dbReference type="GO" id="GO:0010498">
    <property type="term" value="P:proteasomal protein catabolic process"/>
    <property type="evidence" value="ECO:0007669"/>
    <property type="project" value="UniProtKB-UniRule"/>
</dbReference>
<reference evidence="10 11" key="1">
    <citation type="journal article" date="2013" name="Genome Announc.">
        <title>Draft Genome Sequence of Streptomyces viridochromogenes Strain Tu57, Producer of Avilamycin.</title>
        <authorList>
            <person name="Gruning B.A."/>
            <person name="Erxleben A."/>
            <person name="Hahnlein A."/>
            <person name="Gunther S."/>
        </authorList>
    </citation>
    <scope>NUCLEOTIDE SEQUENCE [LARGE SCALE GENOMIC DNA]</scope>
    <source>
        <strain evidence="10 11">Tue57</strain>
    </source>
</reference>
<dbReference type="EC" id="6.3.1.19" evidence="7 8"/>
<sequence>MDRRIFGLENEYGVTCTFRGQRRLSPDEVARYLFRRVVSWGRSSNVFLRNGARLYLDVGSHPEYATPECDNVIELVTHDKAGERILEGLLVDAERRLHEEGIAGDVYLFKNNTDSAGNSYGCHENYLVARHGEFSRLADILIPFLVTRQLLCGAGKVLQTPRGAVYCVSQRAEHIWEGVSSATTRSRPIINTRDEPHADAERYRRLHVIVGDSNMSETTMLLKVGATDLVLRMIEAGTVMRDLTLENPIRAIREVSHDITGRRKVRLASGREASALEVQREYYEKAVDFCERRGIRTGTVEQVLELWGRTLEAIESEDLDRIGTEIDWVMKYKLIERYRAKHNMTMSHPRVAQIDLAYHDIHRRRGLYYLLEKKGQAARICNDLKIFEGKSVPPQTTRARLRGDFIRRAQEQRRDFTVDWVHLKLNDQAQRTVLCKDPFRSVDDRVEKLIAGM</sequence>
<gene>
    <name evidence="7" type="primary">pafA</name>
    <name evidence="10" type="ORF">STVIR_7068</name>
</gene>
<feature type="binding site" evidence="7">
    <location>
        <position position="420"/>
    </location>
    <ligand>
        <name>ATP</name>
        <dbReference type="ChEBI" id="CHEBI:30616"/>
    </ligand>
</feature>
<evidence type="ECO:0000256" key="7">
    <source>
        <dbReference type="HAMAP-Rule" id="MF_02111"/>
    </source>
</evidence>
<dbReference type="AlphaFoldDB" id="L8P368"/>
<dbReference type="GO" id="GO:0019787">
    <property type="term" value="F:ubiquitin-like protein transferase activity"/>
    <property type="evidence" value="ECO:0007669"/>
    <property type="project" value="UniProtKB-UniRule"/>
</dbReference>
<feature type="binding site" evidence="7">
    <location>
        <position position="66"/>
    </location>
    <ligand>
        <name>ATP</name>
        <dbReference type="ChEBI" id="CHEBI:30616"/>
    </ligand>
</feature>
<dbReference type="Pfam" id="PF03136">
    <property type="entry name" value="Pup_ligase"/>
    <property type="match status" value="1"/>
</dbReference>
<evidence type="ECO:0000256" key="2">
    <source>
        <dbReference type="ARBA" id="ARBA00022723"/>
    </source>
</evidence>
<feature type="binding site" evidence="7">
    <location>
        <position position="9"/>
    </location>
    <ligand>
        <name>Mg(2+)</name>
        <dbReference type="ChEBI" id="CHEBI:18420"/>
    </ligand>
</feature>
<feature type="binding site" evidence="7">
    <location>
        <position position="53"/>
    </location>
    <ligand>
        <name>ATP</name>
        <dbReference type="ChEBI" id="CHEBI:30616"/>
    </ligand>
</feature>
<evidence type="ECO:0000313" key="10">
    <source>
        <dbReference type="EMBL" id="ELS51996.1"/>
    </source>
</evidence>
<evidence type="ECO:0000256" key="8">
    <source>
        <dbReference type="NCBIfam" id="TIGR03686"/>
    </source>
</evidence>
<comment type="miscellaneous">
    <text evidence="7">The reaction mechanism probably proceeds via the activation of Pup by phosphorylation of its C-terminal glutamate, which is then subject to nucleophilic attack by the substrate lysine, resulting in an isopeptide bond and the release of phosphate as a good leaving group.</text>
</comment>
<keyword evidence="3 7" id="KW-0547">Nucleotide-binding</keyword>
<dbReference type="GO" id="GO:0000287">
    <property type="term" value="F:magnesium ion binding"/>
    <property type="evidence" value="ECO:0007669"/>
    <property type="project" value="UniProtKB-UniRule"/>
</dbReference>
<dbReference type="HAMAP" id="MF_02111">
    <property type="entry name" value="Pup_ligase"/>
    <property type="match status" value="1"/>
</dbReference>
<comment type="pathway">
    <text evidence="7">Protein degradation; proteasomal Pup-dependent pathway.</text>
</comment>
<evidence type="ECO:0000256" key="6">
    <source>
        <dbReference type="ARBA" id="ARBA00022842"/>
    </source>
</evidence>